<dbReference type="Pfam" id="PF22749">
    <property type="entry name" value="Arb2"/>
    <property type="match status" value="1"/>
</dbReference>
<dbReference type="Pfam" id="PF00069">
    <property type="entry name" value="Pkinase"/>
    <property type="match status" value="1"/>
</dbReference>
<keyword evidence="2" id="KW-0597">Phosphoprotein</keyword>
<protein>
    <recommendedName>
        <fullName evidence="11">Protein kinase domain-containing protein</fullName>
    </recommendedName>
</protein>
<feature type="compositionally biased region" description="Basic residues" evidence="7">
    <location>
        <begin position="777"/>
        <end position="787"/>
    </location>
</feature>
<evidence type="ECO:0000256" key="5">
    <source>
        <dbReference type="ARBA" id="ARBA00022777"/>
    </source>
</evidence>
<evidence type="ECO:0000259" key="9">
    <source>
        <dbReference type="PROSITE" id="PS51285"/>
    </source>
</evidence>
<evidence type="ECO:0000256" key="1">
    <source>
        <dbReference type="ARBA" id="ARBA00022527"/>
    </source>
</evidence>
<dbReference type="PANTHER" id="PTHR24351">
    <property type="entry name" value="RIBOSOMAL PROTEIN S6 KINASE"/>
    <property type="match status" value="1"/>
</dbReference>
<dbReference type="CDD" id="cd05123">
    <property type="entry name" value="STKc_AGC"/>
    <property type="match status" value="1"/>
</dbReference>
<feature type="region of interest" description="Disordered" evidence="7">
    <location>
        <begin position="311"/>
        <end position="335"/>
    </location>
</feature>
<dbReference type="SUPFAM" id="SSF56112">
    <property type="entry name" value="Protein kinase-like (PK-like)"/>
    <property type="match status" value="1"/>
</dbReference>
<feature type="domain" description="Protein kinase" evidence="8">
    <location>
        <begin position="389"/>
        <end position="653"/>
    </location>
</feature>
<keyword evidence="6" id="KW-0067">ATP-binding</keyword>
<proteinExistence type="predicted"/>
<reference evidence="10" key="1">
    <citation type="submission" date="2021-01" db="EMBL/GenBank/DDBJ databases">
        <authorList>
            <person name="Corre E."/>
            <person name="Pelletier E."/>
            <person name="Niang G."/>
            <person name="Scheremetjew M."/>
            <person name="Finn R."/>
            <person name="Kale V."/>
            <person name="Holt S."/>
            <person name="Cochrane G."/>
            <person name="Meng A."/>
            <person name="Brown T."/>
            <person name="Cohen L."/>
        </authorList>
    </citation>
    <scope>NUCLEOTIDE SEQUENCE</scope>
    <source>
        <strain evidence="10">CCMP1510</strain>
    </source>
</reference>
<evidence type="ECO:0000256" key="4">
    <source>
        <dbReference type="ARBA" id="ARBA00022741"/>
    </source>
</evidence>
<feature type="region of interest" description="Disordered" evidence="7">
    <location>
        <begin position="744"/>
        <end position="811"/>
    </location>
</feature>
<dbReference type="PROSITE" id="PS00108">
    <property type="entry name" value="PROTEIN_KINASE_ST"/>
    <property type="match status" value="1"/>
</dbReference>
<dbReference type="InterPro" id="IPR045270">
    <property type="entry name" value="STKc_AGC"/>
</dbReference>
<evidence type="ECO:0000256" key="6">
    <source>
        <dbReference type="ARBA" id="ARBA00022840"/>
    </source>
</evidence>
<dbReference type="EMBL" id="HBIJ01011887">
    <property type="protein sequence ID" value="CAE0367363.1"/>
    <property type="molecule type" value="Transcribed_RNA"/>
</dbReference>
<dbReference type="FunFam" id="1.10.510.10:FF:000048">
    <property type="entry name" value="Protein kinase C"/>
    <property type="match status" value="1"/>
</dbReference>
<evidence type="ECO:0000256" key="2">
    <source>
        <dbReference type="ARBA" id="ARBA00022553"/>
    </source>
</evidence>
<dbReference type="InterPro" id="IPR008271">
    <property type="entry name" value="Ser/Thr_kinase_AS"/>
</dbReference>
<keyword evidence="3" id="KW-0808">Transferase</keyword>
<accession>A0A7S3NH21</accession>
<evidence type="ECO:0008006" key="11">
    <source>
        <dbReference type="Google" id="ProtNLM"/>
    </source>
</evidence>
<keyword evidence="1" id="KW-0723">Serine/threonine-protein kinase</keyword>
<dbReference type="PROSITE" id="PS51285">
    <property type="entry name" value="AGC_KINASE_CTER"/>
    <property type="match status" value="1"/>
</dbReference>
<gene>
    <name evidence="10" type="ORF">ALAG00032_LOCUS8112</name>
</gene>
<evidence type="ECO:0000256" key="7">
    <source>
        <dbReference type="SAM" id="MobiDB-lite"/>
    </source>
</evidence>
<evidence type="ECO:0000259" key="8">
    <source>
        <dbReference type="PROSITE" id="PS50011"/>
    </source>
</evidence>
<dbReference type="InterPro" id="IPR000719">
    <property type="entry name" value="Prot_kinase_dom"/>
</dbReference>
<dbReference type="SMART" id="SM00220">
    <property type="entry name" value="S_TKc"/>
    <property type="match status" value="1"/>
</dbReference>
<dbReference type="PROSITE" id="PS50011">
    <property type="entry name" value="PROTEIN_KINASE_DOM"/>
    <property type="match status" value="1"/>
</dbReference>
<dbReference type="Gene3D" id="1.10.510.10">
    <property type="entry name" value="Transferase(Phosphotransferase) domain 1"/>
    <property type="match status" value="1"/>
</dbReference>
<dbReference type="InterPro" id="IPR000961">
    <property type="entry name" value="AGC-kinase_C"/>
</dbReference>
<dbReference type="Gene3D" id="3.30.200.20">
    <property type="entry name" value="Phosphorylase Kinase, domain 1"/>
    <property type="match status" value="1"/>
</dbReference>
<feature type="domain" description="AGC-kinase C-terminal" evidence="9">
    <location>
        <begin position="654"/>
        <end position="777"/>
    </location>
</feature>
<dbReference type="AlphaFoldDB" id="A0A7S3NH21"/>
<dbReference type="InterPro" id="IPR011009">
    <property type="entry name" value="Kinase-like_dom_sf"/>
</dbReference>
<keyword evidence="5" id="KW-0418">Kinase</keyword>
<dbReference type="GO" id="GO:0004674">
    <property type="term" value="F:protein serine/threonine kinase activity"/>
    <property type="evidence" value="ECO:0007669"/>
    <property type="project" value="UniProtKB-KW"/>
</dbReference>
<evidence type="ECO:0000256" key="3">
    <source>
        <dbReference type="ARBA" id="ARBA00022679"/>
    </source>
</evidence>
<organism evidence="10">
    <name type="scientific">Aureoumbra lagunensis</name>
    <dbReference type="NCBI Taxonomy" id="44058"/>
    <lineage>
        <taxon>Eukaryota</taxon>
        <taxon>Sar</taxon>
        <taxon>Stramenopiles</taxon>
        <taxon>Ochrophyta</taxon>
        <taxon>Pelagophyceae</taxon>
        <taxon>Pelagomonadales</taxon>
        <taxon>Aureoumbra</taxon>
    </lineage>
</organism>
<dbReference type="InterPro" id="IPR053858">
    <property type="entry name" value="Arb2_dom"/>
</dbReference>
<name>A0A7S3NH21_9STRA</name>
<evidence type="ECO:0000313" key="10">
    <source>
        <dbReference type="EMBL" id="CAE0367363.1"/>
    </source>
</evidence>
<keyword evidence="4" id="KW-0547">Nucleotide-binding</keyword>
<sequence>MVSFTFEDPLYKVDGDRLVRKEKVVENLNVEAEYVSMNLAIEKYIESRMLALGLEKRFVPEESEDMCCCPIYLNLNGNGPVVLLIQNKIGAKPGVWSRSLCVQAGLNEGAMLCTIEKCLGAGFGVIVLNPNTNSIILDNKRRQRIFGSSTPEEHVLYCYERYIPVNTRVLIITLGNGASLAVDLVEREFILKSAKITALACVEASHLINRRSTAATAASLLAQRTLALEARGPWLERIPDSEDRLGCACLSVGKRRFDGNAGASMTPALDIIFRFFAAALIENEGFDAIHFANSEVHGRAYRKPPPLIEITNIENTPRPESEDERSETTTTTQVEDIPSRLDQPIASSAPGWWWKSWFLPFQNCEDKSFNPPVTPRQKKKNRLPSVSDFVLENVIGKTAFGKVMLVRKKHGSDGGQAYAMKVLKKKDVEAHAEQAMAERAILVRIRHPFVVRLSYAFQTRAHLYLVTPYYPGGNLKTHMEKSTDSKGYFNQERASFYAAEICLALQHLHQVGVVHRDVKLENVLVDRQGHVAITDFGLSKEVAIQNITKMTLKTICGTPEYLAPEVLTASRNHTYNCKADWWSFGVLIYEMLHSVTPFYRPNTRALYRSIVRDPPRFPPEIFSNAATILLKHLLAKDPHCRPDGQQIKSYEFFIHIDFNALVLKRIQPPFSPNIQHDADVTYVPTKLILNRDDNVASNPSIETIEEHRSGIKRRRRHVKPRSTGCFRSQDFDCYWLSTATDIPAGGDAPKNRRTRSHPPFHWEGFEYAPSGADRSTSKKRKKKKKLPSSHQPHLSSVLEEEKSYATLGELH</sequence>
<dbReference type="GO" id="GO:0005524">
    <property type="term" value="F:ATP binding"/>
    <property type="evidence" value="ECO:0007669"/>
    <property type="project" value="UniProtKB-KW"/>
</dbReference>